<evidence type="ECO:0000256" key="3">
    <source>
        <dbReference type="ARBA" id="ARBA00022723"/>
    </source>
</evidence>
<reference evidence="10 11" key="1">
    <citation type="journal article" date="2010" name="J. Bacteriol.">
        <title>Genome sequence of the dioxin-mineralizing bacterium Sphingomonas wittichii RW1.</title>
        <authorList>
            <person name="Miller T.R."/>
            <person name="Delcher A.L."/>
            <person name="Salzberg S.L."/>
            <person name="Saunders E."/>
            <person name="Detter J.C."/>
            <person name="Halden R.U."/>
        </authorList>
    </citation>
    <scope>NUCLEOTIDE SEQUENCE [LARGE SCALE GENOMIC DNA]</scope>
    <source>
        <strain evidence="11">DSM 6014 / CCUG 31198 / JCM 15750 / NBRC 105917 / EY 4224 / RW1</strain>
    </source>
</reference>
<keyword evidence="11" id="KW-1185">Reference proteome</keyword>
<dbReference type="GO" id="GO:0004222">
    <property type="term" value="F:metalloendopeptidase activity"/>
    <property type="evidence" value="ECO:0007669"/>
    <property type="project" value="TreeGrafter"/>
</dbReference>
<dbReference type="InterPro" id="IPR016047">
    <property type="entry name" value="M23ase_b-sheet_dom"/>
</dbReference>
<dbReference type="SUPFAM" id="SSF51261">
    <property type="entry name" value="Duplicated hybrid motif"/>
    <property type="match status" value="1"/>
</dbReference>
<evidence type="ECO:0000256" key="8">
    <source>
        <dbReference type="SAM" id="MobiDB-lite"/>
    </source>
</evidence>
<dbReference type="CDD" id="cd12797">
    <property type="entry name" value="M23_peptidase"/>
    <property type="match status" value="1"/>
</dbReference>
<dbReference type="InterPro" id="IPR050570">
    <property type="entry name" value="Cell_wall_metabolism_enzyme"/>
</dbReference>
<evidence type="ECO:0000256" key="5">
    <source>
        <dbReference type="ARBA" id="ARBA00022833"/>
    </source>
</evidence>
<protein>
    <submittedName>
        <fullName evidence="10">Peptidase M23B</fullName>
    </submittedName>
</protein>
<evidence type="ECO:0000259" key="9">
    <source>
        <dbReference type="Pfam" id="PF01551"/>
    </source>
</evidence>
<dbReference type="Pfam" id="PF01551">
    <property type="entry name" value="Peptidase_M23"/>
    <property type="match status" value="1"/>
</dbReference>
<evidence type="ECO:0000313" key="11">
    <source>
        <dbReference type="Proteomes" id="UP000001989"/>
    </source>
</evidence>
<keyword evidence="5" id="KW-0862">Zinc</keyword>
<dbReference type="GO" id="GO:0046872">
    <property type="term" value="F:metal ion binding"/>
    <property type="evidence" value="ECO:0007669"/>
    <property type="project" value="UniProtKB-KW"/>
</dbReference>
<dbReference type="InterPro" id="IPR011055">
    <property type="entry name" value="Dup_hybrid_motif"/>
</dbReference>
<dbReference type="EMBL" id="CP000699">
    <property type="protein sequence ID" value="ABQ68905.1"/>
    <property type="molecule type" value="Genomic_DNA"/>
</dbReference>
<feature type="compositionally biased region" description="Pro residues" evidence="8">
    <location>
        <begin position="265"/>
        <end position="280"/>
    </location>
</feature>
<dbReference type="KEGG" id="swi:Swit_2546"/>
<proteinExistence type="predicted"/>
<accession>A0A9J9HC31</accession>
<dbReference type="PANTHER" id="PTHR21666:SF288">
    <property type="entry name" value="CELL DIVISION PROTEIN YTFB"/>
    <property type="match status" value="1"/>
</dbReference>
<keyword evidence="3" id="KW-0479">Metal-binding</keyword>
<name>A0A9J9HC31_RHIWR</name>
<dbReference type="OrthoDB" id="9809144at2"/>
<dbReference type="Proteomes" id="UP000001989">
    <property type="component" value="Chromosome"/>
</dbReference>
<sequence>MRAAFQNPSSLFRGGFIIVAVATILAVPAFALSRDPGVAEQQRALAAAKRDASAAERRAADLEHRAKAMTRAADRARAEQAAAAAAIQASEARIAAAEARVGIVDRLRARQRARLAERQGPIVRLTAALQTMARRPAALALVQPGSVDDLVHVRALLGSALPEIRARTAGLRAEVARGDALRRSAGLAVADLRREQDQLRIRRTALARLEADQRRRSQGLVDDAMAEQDRMIAMGEKAKDIAQLIDELGEQSDVRARLASLPGPRLRPPLPGRAAPPPPSELARLSAIAQAPPPYRLPVRGRLVSGMGELSDSGVRARGLTLAAARGAQIVSPADGRIAFAGPFRSYAGIVIIDHDNGWSTLITGLGRVGAKVGAAVIQGSPLGVAGGGNPRVTVELRHEGRPIDILPLLTRG</sequence>
<dbReference type="PANTHER" id="PTHR21666">
    <property type="entry name" value="PEPTIDASE-RELATED"/>
    <property type="match status" value="1"/>
</dbReference>
<keyword evidence="6" id="KW-0482">Metalloprotease</keyword>
<gene>
    <name evidence="10" type="ordered locus">Swit_2546</name>
</gene>
<feature type="region of interest" description="Disordered" evidence="8">
    <location>
        <begin position="261"/>
        <end position="280"/>
    </location>
</feature>
<feature type="coiled-coil region" evidence="7">
    <location>
        <begin position="38"/>
        <end position="79"/>
    </location>
</feature>
<keyword evidence="2" id="KW-0645">Protease</keyword>
<dbReference type="GO" id="GO:0006508">
    <property type="term" value="P:proteolysis"/>
    <property type="evidence" value="ECO:0007669"/>
    <property type="project" value="UniProtKB-KW"/>
</dbReference>
<evidence type="ECO:0000256" key="2">
    <source>
        <dbReference type="ARBA" id="ARBA00022670"/>
    </source>
</evidence>
<evidence type="ECO:0000256" key="7">
    <source>
        <dbReference type="SAM" id="Coils"/>
    </source>
</evidence>
<organism evidence="10 11">
    <name type="scientific">Rhizorhabdus wittichii (strain DSM 6014 / CCUG 31198 / JCM 15750 / NBRC 105917 / EY 4224 / RW1)</name>
    <name type="common">Sphingomonas wittichii</name>
    <dbReference type="NCBI Taxonomy" id="392499"/>
    <lineage>
        <taxon>Bacteria</taxon>
        <taxon>Pseudomonadati</taxon>
        <taxon>Pseudomonadota</taxon>
        <taxon>Alphaproteobacteria</taxon>
        <taxon>Sphingomonadales</taxon>
        <taxon>Sphingomonadaceae</taxon>
        <taxon>Rhizorhabdus</taxon>
    </lineage>
</organism>
<dbReference type="AlphaFoldDB" id="A0A9J9HC31"/>
<feature type="domain" description="M23ase beta-sheet core" evidence="9">
    <location>
        <begin position="318"/>
        <end position="405"/>
    </location>
</feature>
<keyword evidence="7" id="KW-0175">Coiled coil</keyword>
<keyword evidence="4" id="KW-0378">Hydrolase</keyword>
<evidence type="ECO:0000256" key="1">
    <source>
        <dbReference type="ARBA" id="ARBA00001947"/>
    </source>
</evidence>
<dbReference type="Gene3D" id="2.70.70.10">
    <property type="entry name" value="Glucose Permease (Domain IIA)"/>
    <property type="match status" value="1"/>
</dbReference>
<evidence type="ECO:0000256" key="4">
    <source>
        <dbReference type="ARBA" id="ARBA00022801"/>
    </source>
</evidence>
<comment type="cofactor">
    <cofactor evidence="1">
        <name>Zn(2+)</name>
        <dbReference type="ChEBI" id="CHEBI:29105"/>
    </cofactor>
</comment>
<evidence type="ECO:0000256" key="6">
    <source>
        <dbReference type="ARBA" id="ARBA00023049"/>
    </source>
</evidence>
<evidence type="ECO:0000313" key="10">
    <source>
        <dbReference type="EMBL" id="ABQ68905.1"/>
    </source>
</evidence>